<feature type="transmembrane region" description="Helical" evidence="12">
    <location>
        <begin position="320"/>
        <end position="340"/>
    </location>
</feature>
<sequence length="391" mass="42648">MSGFDFSPVLRLLMLGSALGCLPFLWALWRHRQASPSARLRALTLLTLFLTFDLVLFGAFTRLTDSGLGCPDWPGCYGSASPLGASEEIHAAQTALPSGPVTHGKAWVEMIHRYLASGVGFLILMLCVMSWRYRARVAEQIGHAAPSPWWSVLTLVWVCVQGAFGALTVTMKLFPLIVSLHLLLAFGLLMLLAWQAEAYRSRTSPPLLQWPASLRRGAWLLLALSLGQAALGAWVSTNYAVLACAEFPLCQGQWWPATDFDHGFALWRELGRGHDGQWLSHAALTAIHLTHRVGALLVFTALIAYAVLLRRQGGEAGRRWATRLLLVALWQFLSGLSNVVLGWPMIAALAHTGGAAALLLMLSFMLARLQRHDSSELSFPPPQGLSPGAVS</sequence>
<feature type="transmembrane region" description="Helical" evidence="12">
    <location>
        <begin position="111"/>
        <end position="129"/>
    </location>
</feature>
<dbReference type="PANTHER" id="PTHR35457">
    <property type="entry name" value="HEME A SYNTHASE"/>
    <property type="match status" value="1"/>
</dbReference>
<comment type="caution">
    <text evidence="13">The sequence shown here is derived from an EMBL/GenBank/DDBJ whole genome shotgun (WGS) entry which is preliminary data.</text>
</comment>
<evidence type="ECO:0000256" key="10">
    <source>
        <dbReference type="ARBA" id="ARBA00023157"/>
    </source>
</evidence>
<evidence type="ECO:0000256" key="7">
    <source>
        <dbReference type="ARBA" id="ARBA00023004"/>
    </source>
</evidence>
<keyword evidence="5 12" id="KW-1133">Transmembrane helix</keyword>
<dbReference type="InterPro" id="IPR050450">
    <property type="entry name" value="COX15/CtaA_HemeA_synthase"/>
</dbReference>
<comment type="pathway">
    <text evidence="11">Porphyrin-containing compound metabolism.</text>
</comment>
<evidence type="ECO:0000256" key="4">
    <source>
        <dbReference type="ARBA" id="ARBA00022723"/>
    </source>
</evidence>
<feature type="transmembrane region" description="Helical" evidence="12">
    <location>
        <begin position="217"/>
        <end position="235"/>
    </location>
</feature>
<dbReference type="Proteomes" id="UP001246372">
    <property type="component" value="Unassembled WGS sequence"/>
</dbReference>
<gene>
    <name evidence="13" type="ORF">RQP53_18205</name>
</gene>
<keyword evidence="7" id="KW-0408">Iron</keyword>
<keyword evidence="3 12" id="KW-0812">Transmembrane</keyword>
<evidence type="ECO:0000256" key="11">
    <source>
        <dbReference type="ARBA" id="ARBA00023444"/>
    </source>
</evidence>
<reference evidence="13" key="1">
    <citation type="submission" date="2023-09" db="EMBL/GenBank/DDBJ databases">
        <title>Paucibacter sp. APW11 Genome sequencing and assembly.</title>
        <authorList>
            <person name="Kim I."/>
        </authorList>
    </citation>
    <scope>NUCLEOTIDE SEQUENCE</scope>
    <source>
        <strain evidence="13">APW11</strain>
    </source>
</reference>
<protein>
    <submittedName>
        <fullName evidence="13">COX15/CtaA family protein</fullName>
    </submittedName>
</protein>
<feature type="transmembrane region" description="Helical" evidence="12">
    <location>
        <begin position="149"/>
        <end position="167"/>
    </location>
</feature>
<keyword evidence="6" id="KW-0560">Oxidoreductase</keyword>
<evidence type="ECO:0000256" key="2">
    <source>
        <dbReference type="ARBA" id="ARBA00022475"/>
    </source>
</evidence>
<dbReference type="PANTHER" id="PTHR35457:SF1">
    <property type="entry name" value="HEME A SYNTHASE"/>
    <property type="match status" value="1"/>
</dbReference>
<evidence type="ECO:0000256" key="12">
    <source>
        <dbReference type="SAM" id="Phobius"/>
    </source>
</evidence>
<feature type="transmembrane region" description="Helical" evidence="12">
    <location>
        <begin position="173"/>
        <end position="196"/>
    </location>
</feature>
<dbReference type="EMBL" id="JAVXZY010000008">
    <property type="protein sequence ID" value="MDT9001217.1"/>
    <property type="molecule type" value="Genomic_DNA"/>
</dbReference>
<dbReference type="InterPro" id="IPR003780">
    <property type="entry name" value="COX15/CtaA_fam"/>
</dbReference>
<dbReference type="RefSeq" id="WP_315652099.1">
    <property type="nucleotide sequence ID" value="NZ_JAVXZY010000008.1"/>
</dbReference>
<organism evidence="13 14">
    <name type="scientific">Roseateles aquae</name>
    <dbReference type="NCBI Taxonomy" id="3077235"/>
    <lineage>
        <taxon>Bacteria</taxon>
        <taxon>Pseudomonadati</taxon>
        <taxon>Pseudomonadota</taxon>
        <taxon>Betaproteobacteria</taxon>
        <taxon>Burkholderiales</taxon>
        <taxon>Sphaerotilaceae</taxon>
        <taxon>Roseateles</taxon>
    </lineage>
</organism>
<evidence type="ECO:0000256" key="8">
    <source>
        <dbReference type="ARBA" id="ARBA00023133"/>
    </source>
</evidence>
<feature type="transmembrane region" description="Helical" evidence="12">
    <location>
        <begin position="41"/>
        <end position="60"/>
    </location>
</feature>
<comment type="subcellular location">
    <subcellularLocation>
        <location evidence="1">Membrane</location>
        <topology evidence="1">Multi-pass membrane protein</topology>
    </subcellularLocation>
</comment>
<feature type="transmembrane region" description="Helical" evidence="12">
    <location>
        <begin position="289"/>
        <end position="308"/>
    </location>
</feature>
<proteinExistence type="predicted"/>
<dbReference type="Pfam" id="PF02628">
    <property type="entry name" value="COX15-CtaA"/>
    <property type="match status" value="1"/>
</dbReference>
<feature type="transmembrane region" description="Helical" evidence="12">
    <location>
        <begin position="12"/>
        <end position="29"/>
    </location>
</feature>
<evidence type="ECO:0000313" key="14">
    <source>
        <dbReference type="Proteomes" id="UP001246372"/>
    </source>
</evidence>
<evidence type="ECO:0000256" key="1">
    <source>
        <dbReference type="ARBA" id="ARBA00004141"/>
    </source>
</evidence>
<feature type="transmembrane region" description="Helical" evidence="12">
    <location>
        <begin position="346"/>
        <end position="367"/>
    </location>
</feature>
<evidence type="ECO:0000256" key="9">
    <source>
        <dbReference type="ARBA" id="ARBA00023136"/>
    </source>
</evidence>
<evidence type="ECO:0000256" key="6">
    <source>
        <dbReference type="ARBA" id="ARBA00023002"/>
    </source>
</evidence>
<keyword evidence="8" id="KW-0350">Heme biosynthesis</keyword>
<evidence type="ECO:0000313" key="13">
    <source>
        <dbReference type="EMBL" id="MDT9001217.1"/>
    </source>
</evidence>
<keyword evidence="9 12" id="KW-0472">Membrane</keyword>
<accession>A0ABU3PF27</accession>
<keyword evidence="10" id="KW-1015">Disulfide bond</keyword>
<keyword evidence="2" id="KW-1003">Cell membrane</keyword>
<evidence type="ECO:0000256" key="5">
    <source>
        <dbReference type="ARBA" id="ARBA00022989"/>
    </source>
</evidence>
<keyword evidence="14" id="KW-1185">Reference proteome</keyword>
<keyword evidence="4" id="KW-0479">Metal-binding</keyword>
<evidence type="ECO:0000256" key="3">
    <source>
        <dbReference type="ARBA" id="ARBA00022692"/>
    </source>
</evidence>
<name>A0ABU3PF27_9BURK</name>